<dbReference type="GO" id="GO:0043175">
    <property type="term" value="F:RNA polymerase core enzyme binding"/>
    <property type="evidence" value="ECO:0007669"/>
    <property type="project" value="InterPro"/>
</dbReference>
<dbReference type="GO" id="GO:0005737">
    <property type="term" value="C:cytoplasm"/>
    <property type="evidence" value="ECO:0007669"/>
    <property type="project" value="TreeGrafter"/>
</dbReference>
<dbReference type="AlphaFoldDB" id="V9IJQ9"/>
<sequence length="269" mass="31499">MYVCKQKKFKQNSIKEEQSDKFYNLTIHIEHNVKEWITKDTIALLTGIEDIKNQLLENIIQHDRYLHLCKKLNKLQIEDEKNDCIDLTANILKPLPHLSILQEEGKKMELKVRAFYKGSMIIENHKNSTEVIEQDNDFIPVLPLTDAHAPKKLRRRIFLDKLNKILPDLFNALTKNKLSQYVYNSEKSTLIKVLINTFSLSASNVIFKTTEWTLVGLIIVKMLSMIDPELKCLLSTKQALMYISMILMSYKLDSNYLERLIMELINNRD</sequence>
<dbReference type="InterPro" id="IPR039693">
    <property type="entry name" value="Rtr1/RPAP2"/>
</dbReference>
<dbReference type="GO" id="GO:0005634">
    <property type="term" value="C:nucleus"/>
    <property type="evidence" value="ECO:0007669"/>
    <property type="project" value="TreeGrafter"/>
</dbReference>
<evidence type="ECO:0000313" key="1">
    <source>
        <dbReference type="EMBL" id="AEY60544.1"/>
    </source>
</evidence>
<gene>
    <name evidence="1" type="ORF">ACCB09161</name>
</gene>
<dbReference type="GO" id="GO:0008420">
    <property type="term" value="F:RNA polymerase II CTD heptapeptide repeat phosphatase activity"/>
    <property type="evidence" value="ECO:0007669"/>
    <property type="project" value="InterPro"/>
</dbReference>
<reference evidence="1" key="1">
    <citation type="submission" date="2011-11" db="EMBL/GenBank/DDBJ databases">
        <title>Decoding the brain transcriptome of the Eastern honeybee (Apis cerana) based on pyrosequencing.</title>
        <authorList>
            <person name="Sun L."/>
            <person name="Zheng H."/>
            <person name="Wang Y."/>
            <person name="Xie X."/>
            <person name="Zhu Y."/>
            <person name="Gu W."/>
            <person name="Wang S."/>
        </authorList>
    </citation>
    <scope>NUCLEOTIDE SEQUENCE</scope>
    <source>
        <tissue evidence="1">Brain</tissue>
    </source>
</reference>
<name>V9IJQ9_APICE</name>
<dbReference type="PANTHER" id="PTHR14732">
    <property type="entry name" value="RNA POLYMERASE II SUBUNIT B1 CTD PHOSPHATASE RPAP2-RELATED"/>
    <property type="match status" value="1"/>
</dbReference>
<dbReference type="KEGG" id="acer:107999450"/>
<organism evidence="1">
    <name type="scientific">Apis cerana</name>
    <name type="common">Indian honeybee</name>
    <dbReference type="NCBI Taxonomy" id="7461"/>
    <lineage>
        <taxon>Eukaryota</taxon>
        <taxon>Metazoa</taxon>
        <taxon>Ecdysozoa</taxon>
        <taxon>Arthropoda</taxon>
        <taxon>Hexapoda</taxon>
        <taxon>Insecta</taxon>
        <taxon>Pterygota</taxon>
        <taxon>Neoptera</taxon>
        <taxon>Endopterygota</taxon>
        <taxon>Hymenoptera</taxon>
        <taxon>Apocrita</taxon>
        <taxon>Aculeata</taxon>
        <taxon>Apoidea</taxon>
        <taxon>Anthophila</taxon>
        <taxon>Apidae</taxon>
        <taxon>Apis</taxon>
    </lineage>
</organism>
<proteinExistence type="evidence at transcript level"/>
<accession>V9IJQ9</accession>
<dbReference type="EMBL" id="JR047940">
    <property type="protein sequence ID" value="AEY60544.1"/>
    <property type="molecule type" value="mRNA"/>
</dbReference>
<protein>
    <submittedName>
        <fullName evidence="1">RNA polymerase II subunit B1 CTD phosphatase Rpap2</fullName>
    </submittedName>
</protein>
<dbReference type="PANTHER" id="PTHR14732:SF0">
    <property type="entry name" value="RNA POLYMERASE II SUBUNIT B1 CTD PHOSPHATASE RPAP2-RELATED"/>
    <property type="match status" value="1"/>
</dbReference>